<evidence type="ECO:0000313" key="1">
    <source>
        <dbReference type="EMBL" id="KAG1280684.1"/>
    </source>
</evidence>
<proteinExistence type="predicted"/>
<sequence>MRPPAKPGAAFASKYSCWKSITSTAVLAASSEAATGAPAMWRMVGWAGSAAPPGAVAAMPIRLARPKAVRFIGRLLCGGKWAQDAERMAQEPAVKQHTICADSAQTDSVVSSHARLLFA</sequence>
<evidence type="ECO:0000313" key="2">
    <source>
        <dbReference type="Proteomes" id="UP000716291"/>
    </source>
</evidence>
<gene>
    <name evidence="1" type="ORF">G6F64_014514</name>
</gene>
<dbReference type="AlphaFoldDB" id="A0A9P6WTA6"/>
<protein>
    <submittedName>
        <fullName evidence="1">Uncharacterized protein</fullName>
    </submittedName>
</protein>
<accession>A0A9P6WTA6</accession>
<reference evidence="1" key="1">
    <citation type="journal article" date="2020" name="Microb. Genom.">
        <title>Genetic diversity of clinical and environmental Mucorales isolates obtained from an investigation of mucormycosis cases among solid organ transplant recipients.</title>
        <authorList>
            <person name="Nguyen M.H."/>
            <person name="Kaul D."/>
            <person name="Muto C."/>
            <person name="Cheng S.J."/>
            <person name="Richter R.A."/>
            <person name="Bruno V.M."/>
            <person name="Liu G."/>
            <person name="Beyhan S."/>
            <person name="Sundermann A.J."/>
            <person name="Mounaud S."/>
            <person name="Pasculle A.W."/>
            <person name="Nierman W.C."/>
            <person name="Driscoll E."/>
            <person name="Cumbie R."/>
            <person name="Clancy C.J."/>
            <person name="Dupont C.L."/>
        </authorList>
    </citation>
    <scope>NUCLEOTIDE SEQUENCE</scope>
    <source>
        <strain evidence="1">GL11</strain>
    </source>
</reference>
<dbReference type="Proteomes" id="UP000716291">
    <property type="component" value="Unassembled WGS sequence"/>
</dbReference>
<comment type="caution">
    <text evidence="1">The sequence shown here is derived from an EMBL/GenBank/DDBJ whole genome shotgun (WGS) entry which is preliminary data.</text>
</comment>
<keyword evidence="2" id="KW-1185">Reference proteome</keyword>
<organism evidence="1 2">
    <name type="scientific">Rhizopus oryzae</name>
    <name type="common">Mucormycosis agent</name>
    <name type="synonym">Rhizopus arrhizus var. delemar</name>
    <dbReference type="NCBI Taxonomy" id="64495"/>
    <lineage>
        <taxon>Eukaryota</taxon>
        <taxon>Fungi</taxon>
        <taxon>Fungi incertae sedis</taxon>
        <taxon>Mucoromycota</taxon>
        <taxon>Mucoromycotina</taxon>
        <taxon>Mucoromycetes</taxon>
        <taxon>Mucorales</taxon>
        <taxon>Mucorineae</taxon>
        <taxon>Rhizopodaceae</taxon>
        <taxon>Rhizopus</taxon>
    </lineage>
</organism>
<dbReference type="EMBL" id="JAANQT010008630">
    <property type="protein sequence ID" value="KAG1280684.1"/>
    <property type="molecule type" value="Genomic_DNA"/>
</dbReference>
<name>A0A9P6WTA6_RHIOR</name>